<evidence type="ECO:0008006" key="8">
    <source>
        <dbReference type="Google" id="ProtNLM"/>
    </source>
</evidence>
<evidence type="ECO:0000313" key="6">
    <source>
        <dbReference type="EMBL" id="KAF4949083.1"/>
    </source>
</evidence>
<evidence type="ECO:0000256" key="1">
    <source>
        <dbReference type="ARBA" id="ARBA00001970"/>
    </source>
</evidence>
<dbReference type="Proteomes" id="UP000604273">
    <property type="component" value="Unassembled WGS sequence"/>
</dbReference>
<dbReference type="EMBL" id="JABFAI010000247">
    <property type="protein sequence ID" value="KAF4949083.1"/>
    <property type="molecule type" value="Genomic_DNA"/>
</dbReference>
<proteinExistence type="predicted"/>
<evidence type="ECO:0000256" key="2">
    <source>
        <dbReference type="ARBA" id="ARBA00022617"/>
    </source>
</evidence>
<sequence>MPLLAPQLPDFFNISTFGVQYHGAAPSDAKAALIQKFEPMLKNAAVFVEDLYHDDTERGLGISRVWISYWKAPEDFRKWWESPETTQFWASLPEDAGFWRESMRFSSKRFVTEMSQDIPSGVGHLGPLEPLTEKTGYWGALRDRLQESTNRNILASSIDGVPEPKAPNGDLRRGRVKMTKFPDNICYVIEGQDRTAMPEDETKLWSEKFHRNTKRFITNVVRSGPEAGMLSARLCHVPESGKTKIEASYGPDEPDIFPALDHNRCVEIFFFLEFRYMERAGRREKSHVALRRDFMDAYEPKGCMGHGQMLVWVDCGVLKSQDIEAEYIGCYDGTGFLAYDHHPEFSSSAGGMLKGLLGYVGLA</sequence>
<keyword evidence="3" id="KW-0479">Metal-binding</keyword>
<keyword evidence="4" id="KW-0408">Iron</keyword>
<dbReference type="Pfam" id="PF13816">
    <property type="entry name" value="Dehydratase_hem"/>
    <property type="match status" value="1"/>
</dbReference>
<protein>
    <recommendedName>
        <fullName evidence="8">Phenylacetaldoxime dehydratase</fullName>
    </recommendedName>
</protein>
<accession>A0A8H4WSE6</accession>
<keyword evidence="2" id="KW-0349">Heme</keyword>
<evidence type="ECO:0000256" key="3">
    <source>
        <dbReference type="ARBA" id="ARBA00022723"/>
    </source>
</evidence>
<dbReference type="OrthoDB" id="3465714at2759"/>
<evidence type="ECO:0000313" key="7">
    <source>
        <dbReference type="Proteomes" id="UP000604273"/>
    </source>
</evidence>
<dbReference type="GO" id="GO:0016829">
    <property type="term" value="F:lyase activity"/>
    <property type="evidence" value="ECO:0007669"/>
    <property type="project" value="UniProtKB-KW"/>
</dbReference>
<evidence type="ECO:0000256" key="5">
    <source>
        <dbReference type="ARBA" id="ARBA00023239"/>
    </source>
</evidence>
<dbReference type="InterPro" id="IPR025702">
    <property type="entry name" value="OXD"/>
</dbReference>
<organism evidence="6 7">
    <name type="scientific">Fusarium gaditjirri</name>
    <dbReference type="NCBI Taxonomy" id="282569"/>
    <lineage>
        <taxon>Eukaryota</taxon>
        <taxon>Fungi</taxon>
        <taxon>Dikarya</taxon>
        <taxon>Ascomycota</taxon>
        <taxon>Pezizomycotina</taxon>
        <taxon>Sordariomycetes</taxon>
        <taxon>Hypocreomycetidae</taxon>
        <taxon>Hypocreales</taxon>
        <taxon>Nectriaceae</taxon>
        <taxon>Fusarium</taxon>
        <taxon>Fusarium nisikadoi species complex</taxon>
    </lineage>
</organism>
<reference evidence="6" key="2">
    <citation type="submission" date="2020-05" db="EMBL/GenBank/DDBJ databases">
        <authorList>
            <person name="Kim H.-S."/>
            <person name="Proctor R.H."/>
            <person name="Brown D.W."/>
        </authorList>
    </citation>
    <scope>NUCLEOTIDE SEQUENCE</scope>
    <source>
        <strain evidence="6">NRRL 45417</strain>
    </source>
</reference>
<dbReference type="GO" id="GO:0046872">
    <property type="term" value="F:metal ion binding"/>
    <property type="evidence" value="ECO:0007669"/>
    <property type="project" value="UniProtKB-KW"/>
</dbReference>
<name>A0A8H4WSE6_9HYPO</name>
<evidence type="ECO:0000256" key="4">
    <source>
        <dbReference type="ARBA" id="ARBA00023004"/>
    </source>
</evidence>
<keyword evidence="5" id="KW-0456">Lyase</keyword>
<comment type="cofactor">
    <cofactor evidence="1">
        <name>heme b</name>
        <dbReference type="ChEBI" id="CHEBI:60344"/>
    </cofactor>
</comment>
<dbReference type="AlphaFoldDB" id="A0A8H4WSE6"/>
<keyword evidence="7" id="KW-1185">Reference proteome</keyword>
<comment type="caution">
    <text evidence="6">The sequence shown here is derived from an EMBL/GenBank/DDBJ whole genome shotgun (WGS) entry which is preliminary data.</text>
</comment>
<reference evidence="6" key="1">
    <citation type="journal article" date="2020" name="BMC Genomics">
        <title>Correction to: Identification and distribution of gene clusters required for synthesis of sphingolipid metabolism inhibitors in diverse species of the filamentous fungus Fusarium.</title>
        <authorList>
            <person name="Kim H.S."/>
            <person name="Lohmar J.M."/>
            <person name="Busman M."/>
            <person name="Brown D.W."/>
            <person name="Naumann T.A."/>
            <person name="Divon H.H."/>
            <person name="Lysoe E."/>
            <person name="Uhlig S."/>
            <person name="Proctor R.H."/>
        </authorList>
    </citation>
    <scope>NUCLEOTIDE SEQUENCE</scope>
    <source>
        <strain evidence="6">NRRL 45417</strain>
    </source>
</reference>
<gene>
    <name evidence="6" type="ORF">FGADI_9157</name>
</gene>